<dbReference type="AlphaFoldDB" id="A0A498QA15"/>
<organism evidence="2 3">
    <name type="scientific">Mycobacterium innocens</name>
    <dbReference type="NCBI Taxonomy" id="2341083"/>
    <lineage>
        <taxon>Bacteria</taxon>
        <taxon>Bacillati</taxon>
        <taxon>Actinomycetota</taxon>
        <taxon>Actinomycetes</taxon>
        <taxon>Mycobacteriales</taxon>
        <taxon>Mycobacteriaceae</taxon>
        <taxon>Mycobacterium</taxon>
    </lineage>
</organism>
<reference evidence="2 3" key="1">
    <citation type="submission" date="2018-09" db="EMBL/GenBank/DDBJ databases">
        <authorList>
            <person name="Tagini F."/>
        </authorList>
    </citation>
    <scope>NUCLEOTIDE SEQUENCE [LARGE SCALE GENOMIC DNA]</scope>
    <source>
        <strain evidence="2 3">MK13</strain>
    </source>
</reference>
<evidence type="ECO:0000313" key="3">
    <source>
        <dbReference type="Proteomes" id="UP000267289"/>
    </source>
</evidence>
<feature type="transmembrane region" description="Helical" evidence="1">
    <location>
        <begin position="12"/>
        <end position="35"/>
    </location>
</feature>
<gene>
    <name evidence="2" type="ORF">LAUMK13_03905</name>
</gene>
<sequence length="81" mass="8236">MTGCGGSSKRSLLPPTGIAVSVIVYCAALVAVFLAQVRKVPSIAEGICEDPNSSSRYRITAAIPLGSRSATVPYGIAVDPG</sequence>
<dbReference type="EMBL" id="UPHQ01000210">
    <property type="protein sequence ID" value="VBA42197.1"/>
    <property type="molecule type" value="Genomic_DNA"/>
</dbReference>
<evidence type="ECO:0000313" key="2">
    <source>
        <dbReference type="EMBL" id="VBA42197.1"/>
    </source>
</evidence>
<keyword evidence="1" id="KW-0812">Transmembrane</keyword>
<protein>
    <submittedName>
        <fullName evidence="2">Uncharacterized protein</fullName>
    </submittedName>
</protein>
<keyword evidence="3" id="KW-1185">Reference proteome</keyword>
<proteinExistence type="predicted"/>
<evidence type="ECO:0000256" key="1">
    <source>
        <dbReference type="SAM" id="Phobius"/>
    </source>
</evidence>
<keyword evidence="1" id="KW-1133">Transmembrane helix</keyword>
<accession>A0A498QA15</accession>
<dbReference type="Proteomes" id="UP000267289">
    <property type="component" value="Unassembled WGS sequence"/>
</dbReference>
<keyword evidence="1" id="KW-0472">Membrane</keyword>
<name>A0A498QA15_9MYCO</name>